<evidence type="ECO:0000256" key="1">
    <source>
        <dbReference type="ARBA" id="ARBA00005336"/>
    </source>
</evidence>
<dbReference type="InterPro" id="IPR017853">
    <property type="entry name" value="GH"/>
</dbReference>
<dbReference type="NCBIfam" id="NF003740">
    <property type="entry name" value="PRK05337.1"/>
    <property type="match status" value="1"/>
</dbReference>
<organism evidence="5 6">
    <name type="scientific">Clostridium malenominatum</name>
    <dbReference type="NCBI Taxonomy" id="1539"/>
    <lineage>
        <taxon>Bacteria</taxon>
        <taxon>Bacillati</taxon>
        <taxon>Bacillota</taxon>
        <taxon>Clostridia</taxon>
        <taxon>Eubacteriales</taxon>
        <taxon>Clostridiaceae</taxon>
        <taxon>Clostridium</taxon>
    </lineage>
</organism>
<sequence length="404" mass="44875">MFKRIFIIFIVLCTMLLGCSKKQIKTIVEEDKPSPPPIVDPIYEDIKKLTLDEKIGQLFIVSMDGEEVNESTIRLIKDNKIGGIILFQKNIKDSKQLVTLVNSLKETNKDNPISLFLSIDEEGGRVTRMPKEIKKLPSSKLVGKTGKEEIGYDLGVALGEELRDFGINMNFAPVMDINNNPNNKVIGDRAFGDNPQTVGSLGRSVMKGLQNADIIPVLKHFPGHGDTAVDSHVDLPLINKTMESLESFEIIPFKEGIEEGADMVMMGHILLPLLDKENPATLSSIIIKDLLREKLQFNGVVITDDISMKAISNKYGVGESGLKALKAGSDIVLSCYSSDKQFELIKYVKDAVSSGLLSEEEIDKKVYRIIKLKKKYNISDEVVKQVNVNVINEKVSSVIERIGR</sequence>
<evidence type="ECO:0000256" key="2">
    <source>
        <dbReference type="ARBA" id="ARBA00022801"/>
    </source>
</evidence>
<evidence type="ECO:0000256" key="3">
    <source>
        <dbReference type="ARBA" id="ARBA00023295"/>
    </source>
</evidence>
<accession>A0ABN1J542</accession>
<dbReference type="EMBL" id="BAAACF010000006">
    <property type="protein sequence ID" value="GAA0729038.1"/>
    <property type="molecule type" value="Genomic_DNA"/>
</dbReference>
<proteinExistence type="inferred from homology"/>
<dbReference type="Gene3D" id="3.20.20.300">
    <property type="entry name" value="Glycoside hydrolase, family 3, N-terminal domain"/>
    <property type="match status" value="1"/>
</dbReference>
<dbReference type="Pfam" id="PF00933">
    <property type="entry name" value="Glyco_hydro_3"/>
    <property type="match status" value="1"/>
</dbReference>
<feature type="domain" description="Glycoside hydrolase family 3 N-terminal" evidence="4">
    <location>
        <begin position="50"/>
        <end position="372"/>
    </location>
</feature>
<dbReference type="InterPro" id="IPR036962">
    <property type="entry name" value="Glyco_hydro_3_N_sf"/>
</dbReference>
<dbReference type="Proteomes" id="UP001500339">
    <property type="component" value="Unassembled WGS sequence"/>
</dbReference>
<dbReference type="PROSITE" id="PS51257">
    <property type="entry name" value="PROKAR_LIPOPROTEIN"/>
    <property type="match status" value="1"/>
</dbReference>
<name>A0ABN1J542_9CLOT</name>
<comment type="similarity">
    <text evidence="1">Belongs to the glycosyl hydrolase 3 family.</text>
</comment>
<dbReference type="PROSITE" id="PS00775">
    <property type="entry name" value="GLYCOSYL_HYDROL_F3"/>
    <property type="match status" value="1"/>
</dbReference>
<dbReference type="RefSeq" id="WP_343770752.1">
    <property type="nucleotide sequence ID" value="NZ_BAAACF010000006.1"/>
</dbReference>
<reference evidence="5 6" key="1">
    <citation type="journal article" date="2019" name="Int. J. Syst. Evol. Microbiol.">
        <title>The Global Catalogue of Microorganisms (GCM) 10K type strain sequencing project: providing services to taxonomists for standard genome sequencing and annotation.</title>
        <authorList>
            <consortium name="The Broad Institute Genomics Platform"/>
            <consortium name="The Broad Institute Genome Sequencing Center for Infectious Disease"/>
            <person name="Wu L."/>
            <person name="Ma J."/>
        </authorList>
    </citation>
    <scope>NUCLEOTIDE SEQUENCE [LARGE SCALE GENOMIC DNA]</scope>
    <source>
        <strain evidence="5 6">JCM 1405</strain>
    </source>
</reference>
<dbReference type="InterPro" id="IPR019800">
    <property type="entry name" value="Glyco_hydro_3_AS"/>
</dbReference>
<keyword evidence="6" id="KW-1185">Reference proteome</keyword>
<protein>
    <submittedName>
        <fullName evidence="5">Beta-N-acetylhexosaminidase</fullName>
    </submittedName>
</protein>
<evidence type="ECO:0000259" key="4">
    <source>
        <dbReference type="Pfam" id="PF00933"/>
    </source>
</evidence>
<keyword evidence="2" id="KW-0378">Hydrolase</keyword>
<dbReference type="InterPro" id="IPR050226">
    <property type="entry name" value="NagZ_Beta-hexosaminidase"/>
</dbReference>
<dbReference type="SUPFAM" id="SSF51445">
    <property type="entry name" value="(Trans)glycosidases"/>
    <property type="match status" value="1"/>
</dbReference>
<dbReference type="InterPro" id="IPR001764">
    <property type="entry name" value="Glyco_hydro_3_N"/>
</dbReference>
<keyword evidence="3" id="KW-0326">Glycosidase</keyword>
<evidence type="ECO:0000313" key="6">
    <source>
        <dbReference type="Proteomes" id="UP001500339"/>
    </source>
</evidence>
<gene>
    <name evidence="5" type="primary">nagZ</name>
    <name evidence="5" type="ORF">GCM10008905_28560</name>
</gene>
<dbReference type="PANTHER" id="PTHR30480">
    <property type="entry name" value="BETA-HEXOSAMINIDASE-RELATED"/>
    <property type="match status" value="1"/>
</dbReference>
<dbReference type="PANTHER" id="PTHR30480:SF16">
    <property type="entry name" value="GLYCOSIDE HYDROLASE FAMILY 3 DOMAIN PROTEIN"/>
    <property type="match status" value="1"/>
</dbReference>
<evidence type="ECO:0000313" key="5">
    <source>
        <dbReference type="EMBL" id="GAA0729038.1"/>
    </source>
</evidence>
<comment type="caution">
    <text evidence="5">The sequence shown here is derived from an EMBL/GenBank/DDBJ whole genome shotgun (WGS) entry which is preliminary data.</text>
</comment>